<dbReference type="EMBL" id="BQKI01000079">
    <property type="protein sequence ID" value="GJN26637.1"/>
    <property type="molecule type" value="Genomic_DNA"/>
</dbReference>
<dbReference type="Proteomes" id="UP001054889">
    <property type="component" value="Unassembled WGS sequence"/>
</dbReference>
<proteinExistence type="predicted"/>
<evidence type="ECO:0008006" key="3">
    <source>
        <dbReference type="Google" id="ProtNLM"/>
    </source>
</evidence>
<evidence type="ECO:0000313" key="1">
    <source>
        <dbReference type="EMBL" id="GJN26637.1"/>
    </source>
</evidence>
<sequence length="104" mass="11594">MCGVQLRHMQGEAAAASNFSCSRLPLMMMGSEIPSTAARHRPASTSRRGPRHFHIYFITLLKRVEDEFGFDHRCGSLTIPCASEDDFANIVGSMEDWTCTITID</sequence>
<gene>
    <name evidence="1" type="primary">gb14586</name>
    <name evidence="1" type="ORF">PR202_gb14586</name>
</gene>
<comment type="caution">
    <text evidence="1">The sequence shown here is derived from an EMBL/GenBank/DDBJ whole genome shotgun (WGS) entry which is preliminary data.</text>
</comment>
<keyword evidence="2" id="KW-1185">Reference proteome</keyword>
<name>A0AAV5EVR9_ELECO</name>
<organism evidence="1 2">
    <name type="scientific">Eleusine coracana subsp. coracana</name>
    <dbReference type="NCBI Taxonomy" id="191504"/>
    <lineage>
        <taxon>Eukaryota</taxon>
        <taxon>Viridiplantae</taxon>
        <taxon>Streptophyta</taxon>
        <taxon>Embryophyta</taxon>
        <taxon>Tracheophyta</taxon>
        <taxon>Spermatophyta</taxon>
        <taxon>Magnoliopsida</taxon>
        <taxon>Liliopsida</taxon>
        <taxon>Poales</taxon>
        <taxon>Poaceae</taxon>
        <taxon>PACMAD clade</taxon>
        <taxon>Chloridoideae</taxon>
        <taxon>Cynodonteae</taxon>
        <taxon>Eleusininae</taxon>
        <taxon>Eleusine</taxon>
    </lineage>
</organism>
<dbReference type="AlphaFoldDB" id="A0AAV5EVR9"/>
<accession>A0AAV5EVR9</accession>
<evidence type="ECO:0000313" key="2">
    <source>
        <dbReference type="Proteomes" id="UP001054889"/>
    </source>
</evidence>
<reference evidence="1" key="2">
    <citation type="submission" date="2021-12" db="EMBL/GenBank/DDBJ databases">
        <title>Resequencing data analysis of finger millet.</title>
        <authorList>
            <person name="Hatakeyama M."/>
            <person name="Aluri S."/>
            <person name="Balachadran M.T."/>
            <person name="Sivarajan S.R."/>
            <person name="Poveda L."/>
            <person name="Shimizu-Inatsugi R."/>
            <person name="Schlapbach R."/>
            <person name="Sreeman S.M."/>
            <person name="Shimizu K.K."/>
        </authorList>
    </citation>
    <scope>NUCLEOTIDE SEQUENCE</scope>
</reference>
<reference evidence="1" key="1">
    <citation type="journal article" date="2018" name="DNA Res.">
        <title>Multiple hybrid de novo genome assembly of finger millet, an orphan allotetraploid crop.</title>
        <authorList>
            <person name="Hatakeyama M."/>
            <person name="Aluri S."/>
            <person name="Balachadran M.T."/>
            <person name="Sivarajan S.R."/>
            <person name="Patrignani A."/>
            <person name="Gruter S."/>
            <person name="Poveda L."/>
            <person name="Shimizu-Inatsugi R."/>
            <person name="Baeten J."/>
            <person name="Francoijs K.J."/>
            <person name="Nataraja K.N."/>
            <person name="Reddy Y.A.N."/>
            <person name="Phadnis S."/>
            <person name="Ravikumar R.L."/>
            <person name="Schlapbach R."/>
            <person name="Sreeman S.M."/>
            <person name="Shimizu K.K."/>
        </authorList>
    </citation>
    <scope>NUCLEOTIDE SEQUENCE</scope>
</reference>
<protein>
    <recommendedName>
        <fullName evidence="3">SAUR family protein</fullName>
    </recommendedName>
</protein>